<dbReference type="Proteomes" id="UP001283361">
    <property type="component" value="Unassembled WGS sequence"/>
</dbReference>
<sequence length="103" mass="11773">MVPLLTPSSPTFTTTNHLQTVARSRDQELSKLNRLGPQSTGSHVTWARRGDLVSFDKSRQRDRLCLCPPSSRLVSWQMPWASLDLDWTVLEGPPAPRRLWHCH</sequence>
<organism evidence="1 2">
    <name type="scientific">Elysia crispata</name>
    <name type="common">lettuce slug</name>
    <dbReference type="NCBI Taxonomy" id="231223"/>
    <lineage>
        <taxon>Eukaryota</taxon>
        <taxon>Metazoa</taxon>
        <taxon>Spiralia</taxon>
        <taxon>Lophotrochozoa</taxon>
        <taxon>Mollusca</taxon>
        <taxon>Gastropoda</taxon>
        <taxon>Heterobranchia</taxon>
        <taxon>Euthyneura</taxon>
        <taxon>Panpulmonata</taxon>
        <taxon>Sacoglossa</taxon>
        <taxon>Placobranchoidea</taxon>
        <taxon>Plakobranchidae</taxon>
        <taxon>Elysia</taxon>
    </lineage>
</organism>
<proteinExistence type="predicted"/>
<dbReference type="EMBL" id="JAWDGP010004471">
    <property type="protein sequence ID" value="KAK3764094.1"/>
    <property type="molecule type" value="Genomic_DNA"/>
</dbReference>
<accession>A0AAE0Z788</accession>
<comment type="caution">
    <text evidence="1">The sequence shown here is derived from an EMBL/GenBank/DDBJ whole genome shotgun (WGS) entry which is preliminary data.</text>
</comment>
<keyword evidence="2" id="KW-1185">Reference proteome</keyword>
<reference evidence="1" key="1">
    <citation type="journal article" date="2023" name="G3 (Bethesda)">
        <title>A reference genome for the long-term kleptoplast-retaining sea slug Elysia crispata morphotype clarki.</title>
        <authorList>
            <person name="Eastman K.E."/>
            <person name="Pendleton A.L."/>
            <person name="Shaikh M.A."/>
            <person name="Suttiyut T."/>
            <person name="Ogas R."/>
            <person name="Tomko P."/>
            <person name="Gavelis G."/>
            <person name="Widhalm J.R."/>
            <person name="Wisecaver J.H."/>
        </authorList>
    </citation>
    <scope>NUCLEOTIDE SEQUENCE</scope>
    <source>
        <strain evidence="1">ECLA1</strain>
    </source>
</reference>
<evidence type="ECO:0000313" key="1">
    <source>
        <dbReference type="EMBL" id="KAK3764094.1"/>
    </source>
</evidence>
<evidence type="ECO:0000313" key="2">
    <source>
        <dbReference type="Proteomes" id="UP001283361"/>
    </source>
</evidence>
<dbReference type="AlphaFoldDB" id="A0AAE0Z788"/>
<gene>
    <name evidence="1" type="ORF">RRG08_001130</name>
</gene>
<protein>
    <submittedName>
        <fullName evidence="1">Uncharacterized protein</fullName>
    </submittedName>
</protein>
<name>A0AAE0Z788_9GAST</name>